<dbReference type="Pfam" id="PF05216">
    <property type="entry name" value="UNC-50"/>
    <property type="match status" value="1"/>
</dbReference>
<evidence type="ECO:0000313" key="7">
    <source>
        <dbReference type="EMBL" id="JAP03742.1"/>
    </source>
</evidence>
<comment type="subcellular location">
    <subcellularLocation>
        <location evidence="1">Membrane</location>
        <topology evidence="1">Multi-pass membrane protein</topology>
    </subcellularLocation>
</comment>
<reference evidence="7" key="1">
    <citation type="journal article" date="2018" name="J. Proteomics">
        <title>Exploring the molecular complexity of Triatoma dimidiata sialome.</title>
        <authorList>
            <person name="Santiago P.B."/>
            <person name="de Araujo C.N."/>
            <person name="Charneau S."/>
            <person name="Bastos I.M.D."/>
            <person name="Assumpcao T.C.F."/>
            <person name="Queiroz R.M.L."/>
            <person name="Praca Y.R."/>
            <person name="Cordeiro T.M."/>
            <person name="Garcia C.H.S."/>
            <person name="da Silva I.G."/>
            <person name="Raiol T."/>
            <person name="Motta F.N."/>
            <person name="de Araujo Oliveira J.V."/>
            <person name="de Sousa M.V."/>
            <person name="Ribeiro J.M.C."/>
            <person name="de Santana J.M."/>
        </authorList>
    </citation>
    <scope>NUCLEOTIDE SEQUENCE</scope>
    <source>
        <strain evidence="7">Santander</strain>
        <tissue evidence="7">Salivary glands</tissue>
    </source>
</reference>
<protein>
    <submittedName>
        <fullName evidence="7">Uncharacterized protein</fullName>
    </submittedName>
</protein>
<evidence type="ECO:0000256" key="5">
    <source>
        <dbReference type="ARBA" id="ARBA00023136"/>
    </source>
</evidence>
<evidence type="ECO:0000256" key="6">
    <source>
        <dbReference type="SAM" id="Phobius"/>
    </source>
</evidence>
<keyword evidence="3 6" id="KW-0812">Transmembrane</keyword>
<feature type="transmembrane region" description="Helical" evidence="6">
    <location>
        <begin position="205"/>
        <end position="223"/>
    </location>
</feature>
<feature type="transmembrane region" description="Helical" evidence="6">
    <location>
        <begin position="235"/>
        <end position="256"/>
    </location>
</feature>
<feature type="transmembrane region" description="Helical" evidence="6">
    <location>
        <begin position="173"/>
        <end position="193"/>
    </location>
</feature>
<name>A0A0V0G6V6_TRIDM</name>
<evidence type="ECO:0000256" key="4">
    <source>
        <dbReference type="ARBA" id="ARBA00022989"/>
    </source>
</evidence>
<feature type="transmembrane region" description="Helical" evidence="6">
    <location>
        <begin position="94"/>
        <end position="116"/>
    </location>
</feature>
<dbReference type="GO" id="GO:0000139">
    <property type="term" value="C:Golgi membrane"/>
    <property type="evidence" value="ECO:0007669"/>
    <property type="project" value="TreeGrafter"/>
</dbReference>
<dbReference type="EMBL" id="GECL01002382">
    <property type="protein sequence ID" value="JAP03742.1"/>
    <property type="molecule type" value="Transcribed_RNA"/>
</dbReference>
<organism evidence="7">
    <name type="scientific">Triatoma dimidiata</name>
    <name type="common">Kissing bug</name>
    <name type="synonym">Meccus dimidiatus</name>
    <dbReference type="NCBI Taxonomy" id="72491"/>
    <lineage>
        <taxon>Eukaryota</taxon>
        <taxon>Metazoa</taxon>
        <taxon>Ecdysozoa</taxon>
        <taxon>Arthropoda</taxon>
        <taxon>Hexapoda</taxon>
        <taxon>Insecta</taxon>
        <taxon>Pterygota</taxon>
        <taxon>Neoptera</taxon>
        <taxon>Paraneoptera</taxon>
        <taxon>Hemiptera</taxon>
        <taxon>Heteroptera</taxon>
        <taxon>Panheteroptera</taxon>
        <taxon>Cimicomorpha</taxon>
        <taxon>Reduviidae</taxon>
        <taxon>Triatominae</taxon>
        <taxon>Triatoma</taxon>
    </lineage>
</organism>
<accession>A0A0V0G6V6</accession>
<dbReference type="PANTHER" id="PTHR12841">
    <property type="entry name" value="PROTEIN UNC-50 HOMOLOG"/>
    <property type="match status" value="1"/>
</dbReference>
<dbReference type="InterPro" id="IPR007881">
    <property type="entry name" value="UNC-50"/>
</dbReference>
<keyword evidence="4 6" id="KW-1133">Transmembrane helix</keyword>
<feature type="transmembrane region" description="Helical" evidence="6">
    <location>
        <begin position="123"/>
        <end position="145"/>
    </location>
</feature>
<dbReference type="AlphaFoldDB" id="A0A0V0G6V6"/>
<evidence type="ECO:0000256" key="3">
    <source>
        <dbReference type="ARBA" id="ARBA00022692"/>
    </source>
</evidence>
<evidence type="ECO:0000256" key="1">
    <source>
        <dbReference type="ARBA" id="ARBA00004141"/>
    </source>
</evidence>
<sequence>MSATDKSKAKTFRRDSSVSQSFILPTPATHRQTCISAAVKRYRYLRRLLKFDQMDFEFAFWQMTYLFISPQKVYRNFQYRKQMKSQFARDDPAFFVLLLIWLVISSIGFIFVLGLSTGAFIKFLLYILFVDCIFVGLCVATILWFVSNRYLIKPSCRGQDVEWGYAFDVHLNAFFPPLIILHVVQLFFYNVFISQDWFISRLLGNSLWFISFTYYIYITFLGYGSLQILHKTQLFLMPIFLIIFAFILSLILRWNVTETVMNFYMYRVM</sequence>
<comment type="similarity">
    <text evidence="2">Belongs to the unc-50 family.</text>
</comment>
<keyword evidence="5 6" id="KW-0472">Membrane</keyword>
<evidence type="ECO:0000256" key="2">
    <source>
        <dbReference type="ARBA" id="ARBA00006293"/>
    </source>
</evidence>
<proteinExistence type="inferred from homology"/>
<dbReference type="PANTHER" id="PTHR12841:SF6">
    <property type="entry name" value="PROTEIN UNC-50 HOMOLOG"/>
    <property type="match status" value="1"/>
</dbReference>